<evidence type="ECO:0000313" key="5">
    <source>
        <dbReference type="EMBL" id="RZU63728.1"/>
    </source>
</evidence>
<dbReference type="GO" id="GO:0030246">
    <property type="term" value="F:carbohydrate binding"/>
    <property type="evidence" value="ECO:0007669"/>
    <property type="project" value="TreeGrafter"/>
</dbReference>
<dbReference type="SUPFAM" id="SSF53822">
    <property type="entry name" value="Periplasmic binding protein-like I"/>
    <property type="match status" value="1"/>
</dbReference>
<dbReference type="Gene3D" id="3.40.50.2300">
    <property type="match status" value="2"/>
</dbReference>
<dbReference type="EMBL" id="SHLC01000001">
    <property type="protein sequence ID" value="RZU63728.1"/>
    <property type="molecule type" value="Genomic_DNA"/>
</dbReference>
<name>A0A4Q8AHA0_9MICO</name>
<dbReference type="GO" id="GO:0030288">
    <property type="term" value="C:outer membrane-bounded periplasmic space"/>
    <property type="evidence" value="ECO:0007669"/>
    <property type="project" value="TreeGrafter"/>
</dbReference>
<comment type="similarity">
    <text evidence="2">Belongs to the bacterial solute-binding protein 2 family.</text>
</comment>
<feature type="domain" description="Periplasmic binding protein" evidence="4">
    <location>
        <begin position="51"/>
        <end position="302"/>
    </location>
</feature>
<dbReference type="InterPro" id="IPR025997">
    <property type="entry name" value="SBP_2_dom"/>
</dbReference>
<dbReference type="PROSITE" id="PS51257">
    <property type="entry name" value="PROKAR_LIPOPROTEIN"/>
    <property type="match status" value="1"/>
</dbReference>
<keyword evidence="3" id="KW-0732">Signal</keyword>
<evidence type="ECO:0000313" key="6">
    <source>
        <dbReference type="Proteomes" id="UP000291483"/>
    </source>
</evidence>
<dbReference type="AlphaFoldDB" id="A0A4Q8AHA0"/>
<comment type="subcellular location">
    <subcellularLocation>
        <location evidence="1">Cell envelope</location>
    </subcellularLocation>
</comment>
<evidence type="ECO:0000256" key="1">
    <source>
        <dbReference type="ARBA" id="ARBA00004196"/>
    </source>
</evidence>
<keyword evidence="5" id="KW-0762">Sugar transport</keyword>
<evidence type="ECO:0000259" key="4">
    <source>
        <dbReference type="Pfam" id="PF13407"/>
    </source>
</evidence>
<accession>A0A4Q8AHA0</accession>
<keyword evidence="5" id="KW-0813">Transport</keyword>
<sequence length="330" mass="33545">MKFAKVLATVAGTAALALTLAACTAPAATPADGGSDAGSTDALQIGLIMLQGDTYFQGIQTGLEEAVKADGGTVTTGLSNNDPAQENQVAQSMIQKQVDAVLIQPTADEASLATMKAIKDAGIALICYGNCIGATADPANVDGVIQSDNTALGTGTGEFAATFIKDNIGDSVKLAILNCDIASACKLRKTGFLDSLKAAGITVDIVTDQEAYLTDKATPVAENILAANPDVDIFWASNDGGTAGAVIGTKGSGKPVFGTDISTQIAEFIVDPEGSLQATTGQDPVGTAQGAYEMAKKIIAGETLDQFSVELPGITYDRANPETAEAFLAQ</sequence>
<feature type="signal peptide" evidence="3">
    <location>
        <begin position="1"/>
        <end position="27"/>
    </location>
</feature>
<dbReference type="PANTHER" id="PTHR30036">
    <property type="entry name" value="D-XYLOSE-BINDING PERIPLASMIC PROTEIN"/>
    <property type="match status" value="1"/>
</dbReference>
<reference evidence="5 6" key="1">
    <citation type="submission" date="2019-02" db="EMBL/GenBank/DDBJ databases">
        <title>Sequencing the genomes of 1000 actinobacteria strains.</title>
        <authorList>
            <person name="Klenk H.-P."/>
        </authorList>
    </citation>
    <scope>NUCLEOTIDE SEQUENCE [LARGE SCALE GENOMIC DNA]</scope>
    <source>
        <strain evidence="5 6">DSM 18319</strain>
    </source>
</reference>
<gene>
    <name evidence="5" type="ORF">EV379_0017</name>
</gene>
<dbReference type="RefSeq" id="WP_130504358.1">
    <property type="nucleotide sequence ID" value="NZ_SHLC01000001.1"/>
</dbReference>
<dbReference type="Proteomes" id="UP000291483">
    <property type="component" value="Unassembled WGS sequence"/>
</dbReference>
<dbReference type="InterPro" id="IPR050555">
    <property type="entry name" value="Bact_Solute-Bind_Prot2"/>
</dbReference>
<evidence type="ECO:0000256" key="3">
    <source>
        <dbReference type="SAM" id="SignalP"/>
    </source>
</evidence>
<dbReference type="PANTHER" id="PTHR30036:SF7">
    <property type="entry name" value="ABC TRANSPORTER PERIPLASMIC-BINDING PROTEIN YPHF"/>
    <property type="match status" value="1"/>
</dbReference>
<dbReference type="OrthoDB" id="3837830at2"/>
<dbReference type="Pfam" id="PF13407">
    <property type="entry name" value="Peripla_BP_4"/>
    <property type="match status" value="1"/>
</dbReference>
<organism evidence="5 6">
    <name type="scientific">Microterricola gilva</name>
    <dbReference type="NCBI Taxonomy" id="393267"/>
    <lineage>
        <taxon>Bacteria</taxon>
        <taxon>Bacillati</taxon>
        <taxon>Actinomycetota</taxon>
        <taxon>Actinomycetes</taxon>
        <taxon>Micrococcales</taxon>
        <taxon>Microbacteriaceae</taxon>
        <taxon>Microterricola</taxon>
    </lineage>
</organism>
<protein>
    <submittedName>
        <fullName evidence="5">Simple sugar transport system substrate-binding protein</fullName>
    </submittedName>
</protein>
<evidence type="ECO:0000256" key="2">
    <source>
        <dbReference type="ARBA" id="ARBA00007639"/>
    </source>
</evidence>
<feature type="chain" id="PRO_5020485155" evidence="3">
    <location>
        <begin position="28"/>
        <end position="330"/>
    </location>
</feature>
<keyword evidence="6" id="KW-1185">Reference proteome</keyword>
<comment type="caution">
    <text evidence="5">The sequence shown here is derived from an EMBL/GenBank/DDBJ whole genome shotgun (WGS) entry which is preliminary data.</text>
</comment>
<proteinExistence type="inferred from homology"/>
<dbReference type="InterPro" id="IPR028082">
    <property type="entry name" value="Peripla_BP_I"/>
</dbReference>